<dbReference type="AlphaFoldDB" id="W9QL54"/>
<protein>
    <submittedName>
        <fullName evidence="2">Uncharacterized protein</fullName>
    </submittedName>
</protein>
<sequence>MYKKKYPNRDTSHSISICCGTSSSAAGFDPSPSISSVVIPEASTVLETHSLSGSSFKSSRKRPANTPPKKATGSYRVKQKCSEQIRQYTTRILTQTYIDQAQVHSERSKPGNIFRSPLPLAVLLSRCAILFSPSRRSLAMISTPQPPPETNGAQPRSSEWTEVRRVAYHAIDYHLHIANHIQAPVGRS</sequence>
<organism evidence="2 3">
    <name type="scientific">Morus notabilis</name>
    <dbReference type="NCBI Taxonomy" id="981085"/>
    <lineage>
        <taxon>Eukaryota</taxon>
        <taxon>Viridiplantae</taxon>
        <taxon>Streptophyta</taxon>
        <taxon>Embryophyta</taxon>
        <taxon>Tracheophyta</taxon>
        <taxon>Spermatophyta</taxon>
        <taxon>Magnoliopsida</taxon>
        <taxon>eudicotyledons</taxon>
        <taxon>Gunneridae</taxon>
        <taxon>Pentapetalae</taxon>
        <taxon>rosids</taxon>
        <taxon>fabids</taxon>
        <taxon>Rosales</taxon>
        <taxon>Moraceae</taxon>
        <taxon>Moreae</taxon>
        <taxon>Morus</taxon>
    </lineage>
</organism>
<accession>W9QL54</accession>
<evidence type="ECO:0000313" key="2">
    <source>
        <dbReference type="EMBL" id="EXB23626.1"/>
    </source>
</evidence>
<dbReference type="EMBL" id="KE343325">
    <property type="protein sequence ID" value="EXB23626.1"/>
    <property type="molecule type" value="Genomic_DNA"/>
</dbReference>
<reference evidence="3" key="1">
    <citation type="submission" date="2013-01" db="EMBL/GenBank/DDBJ databases">
        <title>Draft Genome Sequence of a Mulberry Tree, Morus notabilis C.K. Schneid.</title>
        <authorList>
            <person name="He N."/>
            <person name="Zhao S."/>
        </authorList>
    </citation>
    <scope>NUCLEOTIDE SEQUENCE</scope>
</reference>
<keyword evidence="3" id="KW-1185">Reference proteome</keyword>
<name>W9QL54_9ROSA</name>
<feature type="region of interest" description="Disordered" evidence="1">
    <location>
        <begin position="50"/>
        <end position="75"/>
    </location>
</feature>
<dbReference type="Proteomes" id="UP000030645">
    <property type="component" value="Unassembled WGS sequence"/>
</dbReference>
<gene>
    <name evidence="2" type="ORF">L484_006208</name>
</gene>
<proteinExistence type="predicted"/>
<evidence type="ECO:0000313" key="3">
    <source>
        <dbReference type="Proteomes" id="UP000030645"/>
    </source>
</evidence>
<evidence type="ECO:0000256" key="1">
    <source>
        <dbReference type="SAM" id="MobiDB-lite"/>
    </source>
</evidence>